<dbReference type="AlphaFoldDB" id="A0A2N4TXS5"/>
<dbReference type="RefSeq" id="WP_102064927.1">
    <property type="nucleotide sequence ID" value="NZ_PKQE01000001.1"/>
</dbReference>
<keyword evidence="1" id="KW-1133">Transmembrane helix</keyword>
<name>A0A2N4TXS5_RALPI</name>
<sequence>MTMRLDAWLSKSRYLPPFMRDFHAQKDLFKAIHEAVKVNGYETTKNVDWVAGMCYVIDVFLWFMALHGYTLQRTRTNVDAEFRDIQTTVREAADRRSALSTKALIGAFKGEKA</sequence>
<accession>A0A2N4TXS5</accession>
<reference evidence="2 3" key="1">
    <citation type="submission" date="2017-12" db="EMBL/GenBank/DDBJ databases">
        <title>Draft genome sequence of Ralstonia pickettii 52.</title>
        <authorList>
            <person name="Zheng B."/>
        </authorList>
    </citation>
    <scope>NUCLEOTIDE SEQUENCE [LARGE SCALE GENOMIC DNA]</scope>
    <source>
        <strain evidence="2 3">52</strain>
    </source>
</reference>
<keyword evidence="1" id="KW-0812">Transmembrane</keyword>
<dbReference type="OrthoDB" id="9157206at2"/>
<keyword evidence="1" id="KW-0472">Membrane</keyword>
<evidence type="ECO:0000313" key="2">
    <source>
        <dbReference type="EMBL" id="PLC44516.1"/>
    </source>
</evidence>
<proteinExistence type="predicted"/>
<evidence type="ECO:0000313" key="3">
    <source>
        <dbReference type="Proteomes" id="UP000234456"/>
    </source>
</evidence>
<dbReference type="Proteomes" id="UP000234456">
    <property type="component" value="Unassembled WGS sequence"/>
</dbReference>
<gene>
    <name evidence="2" type="ORF">C0Q88_07505</name>
</gene>
<organism evidence="2 3">
    <name type="scientific">Ralstonia pickettii</name>
    <name type="common">Burkholderia pickettii</name>
    <dbReference type="NCBI Taxonomy" id="329"/>
    <lineage>
        <taxon>Bacteria</taxon>
        <taxon>Pseudomonadati</taxon>
        <taxon>Pseudomonadota</taxon>
        <taxon>Betaproteobacteria</taxon>
        <taxon>Burkholderiales</taxon>
        <taxon>Burkholderiaceae</taxon>
        <taxon>Ralstonia</taxon>
    </lineage>
</organism>
<evidence type="ECO:0000256" key="1">
    <source>
        <dbReference type="SAM" id="Phobius"/>
    </source>
</evidence>
<comment type="caution">
    <text evidence="2">The sequence shown here is derived from an EMBL/GenBank/DDBJ whole genome shotgun (WGS) entry which is preliminary data.</text>
</comment>
<feature type="transmembrane region" description="Helical" evidence="1">
    <location>
        <begin position="49"/>
        <end position="66"/>
    </location>
</feature>
<protein>
    <submittedName>
        <fullName evidence="2">Uncharacterized protein</fullName>
    </submittedName>
</protein>
<dbReference type="EMBL" id="PKQE01000001">
    <property type="protein sequence ID" value="PLC44516.1"/>
    <property type="molecule type" value="Genomic_DNA"/>
</dbReference>